<proteinExistence type="predicted"/>
<sequence length="337" mass="35816">MCRGRGGVKFHVERGHGIERGPRTRGKNPCPTRGPPARRSGKKGSDVPPHEEGSGCSTWNTEEAPHGRFHVEHGGAAPPPISASAESIGPALRPFHVEQGPTHQRPSRPLNSAPSGSWFQPRKGAGRSTWNMGLVSEPLLLSAPPPSRPATVPPPEGGGRRSTWNVVKHLPHLSPQARSPPVRCSRRSTWNTSPVHQPPSRPRVPPAFPSRPRPPERCWGRSTWNVMSEPGEGCPPLLGPLEDGGGSVPSPFGVGAAEPRGTPPGSGDRSTFHVEHAREQCRVREVPRRCGGRSGRSAAPAGAQAGMDTASVHPVRGTERGSVPRGTPASALVRPIR</sequence>
<feature type="compositionally biased region" description="Low complexity" evidence="1">
    <location>
        <begin position="295"/>
        <end position="306"/>
    </location>
</feature>
<accession>A0A250JL92</accession>
<protein>
    <submittedName>
        <fullName evidence="2">Uncharacterized protein</fullName>
    </submittedName>
</protein>
<feature type="region of interest" description="Disordered" evidence="1">
    <location>
        <begin position="231"/>
        <end position="337"/>
    </location>
</feature>
<feature type="compositionally biased region" description="Basic and acidic residues" evidence="1">
    <location>
        <begin position="10"/>
        <end position="22"/>
    </location>
</feature>
<reference evidence="2 3" key="1">
    <citation type="submission" date="2017-06" db="EMBL/GenBank/DDBJ databases">
        <title>Sequencing and comparative analysis of myxobacterial genomes.</title>
        <authorList>
            <person name="Rupp O."/>
            <person name="Goesmann A."/>
            <person name="Sogaard-Andersen L."/>
        </authorList>
    </citation>
    <scope>NUCLEOTIDE SEQUENCE [LARGE SCALE GENOMIC DNA]</scope>
    <source>
        <strain evidence="2 3">DSM 52655</strain>
    </source>
</reference>
<feature type="region of interest" description="Disordered" evidence="1">
    <location>
        <begin position="1"/>
        <end position="216"/>
    </location>
</feature>
<feature type="compositionally biased region" description="Pro residues" evidence="1">
    <location>
        <begin position="196"/>
        <end position="212"/>
    </location>
</feature>
<feature type="compositionally biased region" description="Low complexity" evidence="1">
    <location>
        <begin position="231"/>
        <end position="241"/>
    </location>
</feature>
<evidence type="ECO:0000256" key="1">
    <source>
        <dbReference type="SAM" id="MobiDB-lite"/>
    </source>
</evidence>
<feature type="compositionally biased region" description="Low complexity" evidence="1">
    <location>
        <begin position="82"/>
        <end position="91"/>
    </location>
</feature>
<dbReference type="EMBL" id="CP022098">
    <property type="protein sequence ID" value="ATB44408.1"/>
    <property type="molecule type" value="Genomic_DNA"/>
</dbReference>
<evidence type="ECO:0000313" key="2">
    <source>
        <dbReference type="EMBL" id="ATB44408.1"/>
    </source>
</evidence>
<evidence type="ECO:0000313" key="3">
    <source>
        <dbReference type="Proteomes" id="UP000217257"/>
    </source>
</evidence>
<feature type="compositionally biased region" description="Basic and acidic residues" evidence="1">
    <location>
        <begin position="43"/>
        <end position="53"/>
    </location>
</feature>
<organism evidence="2 3">
    <name type="scientific">Cystobacter fuscus</name>
    <dbReference type="NCBI Taxonomy" id="43"/>
    <lineage>
        <taxon>Bacteria</taxon>
        <taxon>Pseudomonadati</taxon>
        <taxon>Myxococcota</taxon>
        <taxon>Myxococcia</taxon>
        <taxon>Myxococcales</taxon>
        <taxon>Cystobacterineae</taxon>
        <taxon>Archangiaceae</taxon>
        <taxon>Cystobacter</taxon>
    </lineage>
</organism>
<dbReference type="AlphaFoldDB" id="A0A250JL92"/>
<gene>
    <name evidence="2" type="ORF">CYFUS_009895</name>
</gene>
<feature type="compositionally biased region" description="Pro residues" evidence="1">
    <location>
        <begin position="143"/>
        <end position="156"/>
    </location>
</feature>
<feature type="compositionally biased region" description="Basic and acidic residues" evidence="1">
    <location>
        <begin position="270"/>
        <end position="288"/>
    </location>
</feature>
<dbReference type="KEGG" id="cfus:CYFUS_009895"/>
<feature type="compositionally biased region" description="Basic and acidic residues" evidence="1">
    <location>
        <begin position="63"/>
        <end position="73"/>
    </location>
</feature>
<feature type="compositionally biased region" description="Polar residues" evidence="1">
    <location>
        <begin position="101"/>
        <end position="118"/>
    </location>
</feature>
<dbReference type="Proteomes" id="UP000217257">
    <property type="component" value="Chromosome"/>
</dbReference>
<name>A0A250JL92_9BACT</name>